<evidence type="ECO:0000313" key="1">
    <source>
        <dbReference type="EMBL" id="MFC3140784.1"/>
    </source>
</evidence>
<comment type="caution">
    <text evidence="1">The sequence shown here is derived from an EMBL/GenBank/DDBJ whole genome shotgun (WGS) entry which is preliminary data.</text>
</comment>
<dbReference type="EMBL" id="JBHRTD010000018">
    <property type="protein sequence ID" value="MFC3140784.1"/>
    <property type="molecule type" value="Genomic_DNA"/>
</dbReference>
<keyword evidence="2" id="KW-1185">Reference proteome</keyword>
<sequence>MRNLILMIGVAWGSYHLYAQANKDVTERITDVANNPVPTYEYIELWGERAIEMCKLNARDYNINIKVCPEYISAKFDECRLELPAELPEMISSRKQGRKIISGYFDCISAYPHCNGREVTTLYEARKYCKES</sequence>
<gene>
    <name evidence="1" type="ORF">ACFOE0_21755</name>
</gene>
<organism evidence="1 2">
    <name type="scientific">Shewanella submarina</name>
    <dbReference type="NCBI Taxonomy" id="2016376"/>
    <lineage>
        <taxon>Bacteria</taxon>
        <taxon>Pseudomonadati</taxon>
        <taxon>Pseudomonadota</taxon>
        <taxon>Gammaproteobacteria</taxon>
        <taxon>Alteromonadales</taxon>
        <taxon>Shewanellaceae</taxon>
        <taxon>Shewanella</taxon>
    </lineage>
</organism>
<dbReference type="RefSeq" id="WP_248934624.1">
    <property type="nucleotide sequence ID" value="NZ_JAKILF010000001.1"/>
</dbReference>
<dbReference type="Proteomes" id="UP001595621">
    <property type="component" value="Unassembled WGS sequence"/>
</dbReference>
<accession>A0ABV7GKR3</accession>
<proteinExistence type="predicted"/>
<evidence type="ECO:0000313" key="2">
    <source>
        <dbReference type="Proteomes" id="UP001595621"/>
    </source>
</evidence>
<protein>
    <submittedName>
        <fullName evidence="1">Uncharacterized protein</fullName>
    </submittedName>
</protein>
<reference evidence="2" key="1">
    <citation type="journal article" date="2019" name="Int. J. Syst. Evol. Microbiol.">
        <title>The Global Catalogue of Microorganisms (GCM) 10K type strain sequencing project: providing services to taxonomists for standard genome sequencing and annotation.</title>
        <authorList>
            <consortium name="The Broad Institute Genomics Platform"/>
            <consortium name="The Broad Institute Genome Sequencing Center for Infectious Disease"/>
            <person name="Wu L."/>
            <person name="Ma J."/>
        </authorList>
    </citation>
    <scope>NUCLEOTIDE SEQUENCE [LARGE SCALE GENOMIC DNA]</scope>
    <source>
        <strain evidence="2">KCTC 52277</strain>
    </source>
</reference>
<name>A0ABV7GKR3_9GAMM</name>